<dbReference type="WBParaSite" id="jg4806">
    <property type="protein sequence ID" value="jg4806"/>
    <property type="gene ID" value="jg4806"/>
</dbReference>
<dbReference type="Gene3D" id="3.40.50.720">
    <property type="entry name" value="NAD(P)-binding Rossmann-like Domain"/>
    <property type="match status" value="1"/>
</dbReference>
<dbReference type="Pfam" id="PF00389">
    <property type="entry name" value="2-Hacid_dh"/>
    <property type="match status" value="1"/>
</dbReference>
<dbReference type="GO" id="GO:0008465">
    <property type="term" value="F:hydroxypyruvate reductase (NADH) activity"/>
    <property type="evidence" value="ECO:0007669"/>
    <property type="project" value="TreeGrafter"/>
</dbReference>
<keyword evidence="3" id="KW-1185">Reference proteome</keyword>
<organism evidence="3 4">
    <name type="scientific">Ditylenchus dipsaci</name>
    <dbReference type="NCBI Taxonomy" id="166011"/>
    <lineage>
        <taxon>Eukaryota</taxon>
        <taxon>Metazoa</taxon>
        <taxon>Ecdysozoa</taxon>
        <taxon>Nematoda</taxon>
        <taxon>Chromadorea</taxon>
        <taxon>Rhabditida</taxon>
        <taxon>Tylenchina</taxon>
        <taxon>Tylenchomorpha</taxon>
        <taxon>Sphaerularioidea</taxon>
        <taxon>Anguinidae</taxon>
        <taxon>Anguininae</taxon>
        <taxon>Ditylenchus</taxon>
    </lineage>
</organism>
<dbReference type="SUPFAM" id="SSF52283">
    <property type="entry name" value="Formate/glycerate dehydrogenase catalytic domain-like"/>
    <property type="match status" value="1"/>
</dbReference>
<dbReference type="GO" id="GO:0051287">
    <property type="term" value="F:NAD binding"/>
    <property type="evidence" value="ECO:0007669"/>
    <property type="project" value="InterPro"/>
</dbReference>
<evidence type="ECO:0000313" key="3">
    <source>
        <dbReference type="Proteomes" id="UP000887574"/>
    </source>
</evidence>
<feature type="domain" description="D-isomer specific 2-hydroxyacid dehydrogenase catalytic" evidence="2">
    <location>
        <begin position="38"/>
        <end position="120"/>
    </location>
</feature>
<reference evidence="4" key="1">
    <citation type="submission" date="2022-11" db="UniProtKB">
        <authorList>
            <consortium name="WormBaseParasite"/>
        </authorList>
    </citation>
    <scope>IDENTIFICATION</scope>
</reference>
<name>A0A915ECW5_9BILA</name>
<evidence type="ECO:0000313" key="4">
    <source>
        <dbReference type="WBParaSite" id="jg4806"/>
    </source>
</evidence>
<dbReference type="PANTHER" id="PTHR10996">
    <property type="entry name" value="2-HYDROXYACID DEHYDROGENASE-RELATED"/>
    <property type="match status" value="1"/>
</dbReference>
<accession>A0A915ECW5</accession>
<keyword evidence="1" id="KW-0560">Oxidoreductase</keyword>
<dbReference type="PANTHER" id="PTHR10996:SF277">
    <property type="entry name" value="GLYOXYLATE REDUCTASE_HYDROXYPYRUVATE REDUCTASE"/>
    <property type="match status" value="1"/>
</dbReference>
<proteinExistence type="predicted"/>
<protein>
    <submittedName>
        <fullName evidence="4">D-isomer specific 2-hydroxyacid dehydrogenase catalytic domain-containing protein</fullName>
    </submittedName>
</protein>
<dbReference type="Proteomes" id="UP000887574">
    <property type="component" value="Unplaced"/>
</dbReference>
<dbReference type="InterPro" id="IPR050223">
    <property type="entry name" value="D-isomer_2-hydroxyacid_DH"/>
</dbReference>
<dbReference type="GO" id="GO:0030267">
    <property type="term" value="F:glyoxylate reductase (NADPH) activity"/>
    <property type="evidence" value="ECO:0007669"/>
    <property type="project" value="TreeGrafter"/>
</dbReference>
<evidence type="ECO:0000256" key="1">
    <source>
        <dbReference type="ARBA" id="ARBA00023002"/>
    </source>
</evidence>
<dbReference type="AlphaFoldDB" id="A0A915ECW5"/>
<dbReference type="GO" id="GO:0005829">
    <property type="term" value="C:cytosol"/>
    <property type="evidence" value="ECO:0007669"/>
    <property type="project" value="TreeGrafter"/>
</dbReference>
<evidence type="ECO:0000259" key="2">
    <source>
        <dbReference type="Pfam" id="PF00389"/>
    </source>
</evidence>
<dbReference type="InterPro" id="IPR006139">
    <property type="entry name" value="D-isomer_2_OHA_DH_cat_dom"/>
</dbReference>
<sequence>MPSLETQPKLKVVVSDAAFTVDKICKVANVVQHPTLDHSKLLEWVMKEIVDADVLFCRGPLPVDKLMLDQAKHLKAVVTMAVGYDNIDVVECNERGIKMGYAGNCLTEATAEFTVALLLATSRRILEAVHFATLQIFWANHWKLL</sequence>